<proteinExistence type="inferred from homology"/>
<dbReference type="InterPro" id="IPR003593">
    <property type="entry name" value="AAA+_ATPase"/>
</dbReference>
<dbReference type="GO" id="GO:0008514">
    <property type="term" value="F:organic anion transmembrane transporter activity"/>
    <property type="evidence" value="ECO:0007669"/>
    <property type="project" value="UniProtKB-ARBA"/>
</dbReference>
<dbReference type="Proteomes" id="UP001155660">
    <property type="component" value="Chromosome A13"/>
</dbReference>
<keyword evidence="3" id="KW-0813">Transport</keyword>
<evidence type="ECO:0000259" key="8">
    <source>
        <dbReference type="PROSITE" id="PS50893"/>
    </source>
</evidence>
<dbReference type="InterPro" id="IPR013525">
    <property type="entry name" value="ABC2_TM"/>
</dbReference>
<dbReference type="SMART" id="SM00382">
    <property type="entry name" value="AAA"/>
    <property type="match status" value="1"/>
</dbReference>
<dbReference type="InterPro" id="IPR003439">
    <property type="entry name" value="ABC_transporter-like_ATP-bd"/>
</dbReference>
<organism evidence="9">
    <name type="scientific">Cyprinus carpio</name>
    <name type="common">Common carp</name>
    <dbReference type="NCBI Taxonomy" id="7962"/>
    <lineage>
        <taxon>Eukaryota</taxon>
        <taxon>Metazoa</taxon>
        <taxon>Chordata</taxon>
        <taxon>Craniata</taxon>
        <taxon>Vertebrata</taxon>
        <taxon>Euteleostomi</taxon>
        <taxon>Actinopterygii</taxon>
        <taxon>Neopterygii</taxon>
        <taxon>Teleostei</taxon>
        <taxon>Ostariophysi</taxon>
        <taxon>Cypriniformes</taxon>
        <taxon>Cyprinidae</taxon>
        <taxon>Cyprininae</taxon>
        <taxon>Cyprinus</taxon>
    </lineage>
</organism>
<dbReference type="GO" id="GO:0005524">
    <property type="term" value="F:ATP binding"/>
    <property type="evidence" value="ECO:0007669"/>
    <property type="project" value="InterPro"/>
</dbReference>
<feature type="domain" description="ABC transporter" evidence="8">
    <location>
        <begin position="44"/>
        <end position="285"/>
    </location>
</feature>
<evidence type="ECO:0000313" key="9">
    <source>
        <dbReference type="RefSeq" id="XP_042624366.1"/>
    </source>
</evidence>
<dbReference type="InterPro" id="IPR050352">
    <property type="entry name" value="ABCG_transporters"/>
</dbReference>
<dbReference type="GO" id="GO:0016887">
    <property type="term" value="F:ATP hydrolysis activity"/>
    <property type="evidence" value="ECO:0007669"/>
    <property type="project" value="InterPro"/>
</dbReference>
<dbReference type="Pfam" id="PF01061">
    <property type="entry name" value="ABC2_membrane"/>
    <property type="match status" value="1"/>
</dbReference>
<dbReference type="Pfam" id="PF00005">
    <property type="entry name" value="ABC_tran"/>
    <property type="match status" value="1"/>
</dbReference>
<name>A0A9R0B8I9_CYPCA</name>
<evidence type="ECO:0000256" key="6">
    <source>
        <dbReference type="ARBA" id="ARBA00023136"/>
    </source>
</evidence>
<dbReference type="PANTHER" id="PTHR48041">
    <property type="entry name" value="ABC TRANSPORTER G FAMILY MEMBER 28"/>
    <property type="match status" value="1"/>
</dbReference>
<evidence type="ECO:0000256" key="3">
    <source>
        <dbReference type="ARBA" id="ARBA00022448"/>
    </source>
</evidence>
<evidence type="ECO:0000256" key="7">
    <source>
        <dbReference type="SAM" id="Phobius"/>
    </source>
</evidence>
<feature type="transmembrane region" description="Helical" evidence="7">
    <location>
        <begin position="615"/>
        <end position="633"/>
    </location>
</feature>
<reference evidence="9" key="1">
    <citation type="submission" date="2025-08" db="UniProtKB">
        <authorList>
            <consortium name="RefSeq"/>
        </authorList>
    </citation>
    <scope>IDENTIFICATION</scope>
    <source>
        <tissue evidence="9">Muscle</tissue>
    </source>
</reference>
<evidence type="ECO:0000256" key="4">
    <source>
        <dbReference type="ARBA" id="ARBA00022692"/>
    </source>
</evidence>
<keyword evidence="6 7" id="KW-0472">Membrane</keyword>
<dbReference type="GO" id="GO:0016324">
    <property type="term" value="C:apical plasma membrane"/>
    <property type="evidence" value="ECO:0007669"/>
    <property type="project" value="UniProtKB-ARBA"/>
</dbReference>
<feature type="transmembrane region" description="Helical" evidence="7">
    <location>
        <begin position="500"/>
        <end position="521"/>
    </location>
</feature>
<feature type="transmembrane region" description="Helical" evidence="7">
    <location>
        <begin position="421"/>
        <end position="443"/>
    </location>
</feature>
<feature type="transmembrane region" description="Helical" evidence="7">
    <location>
        <begin position="533"/>
        <end position="552"/>
    </location>
</feature>
<dbReference type="CDD" id="cd03213">
    <property type="entry name" value="ABCG_EPDR"/>
    <property type="match status" value="1"/>
</dbReference>
<comment type="subcellular location">
    <subcellularLocation>
        <location evidence="1">Membrane</location>
        <topology evidence="1">Multi-pass membrane protein</topology>
    </subcellularLocation>
</comment>
<dbReference type="GO" id="GO:0140359">
    <property type="term" value="F:ABC-type transporter activity"/>
    <property type="evidence" value="ECO:0007669"/>
    <property type="project" value="InterPro"/>
</dbReference>
<dbReference type="RefSeq" id="XP_042624366.1">
    <property type="nucleotide sequence ID" value="XM_042768432.1"/>
</dbReference>
<comment type="similarity">
    <text evidence="2">Belongs to the ABC transporter superfamily. ABCG family. Eye pigment precursor importer (TC 3.A.1.204) subfamily.</text>
</comment>
<protein>
    <submittedName>
        <fullName evidence="9">Broad substrate specificity ATP-binding cassette transporter ABCG2-like isoform X2</fullName>
    </submittedName>
</protein>
<dbReference type="GeneID" id="109062168"/>
<evidence type="ECO:0000256" key="1">
    <source>
        <dbReference type="ARBA" id="ARBA00004141"/>
    </source>
</evidence>
<sequence>MTEEGIMLDELVVKEQPSTDMEESIPCFQAPGPTLTFHHLRYHIRERLGMFSREWVEKDILKDVSGIMNPGMNAIMGPTGSGKTSLLDVIAGRKDPKGLKSGQVLVDNTTVTSDLRLCSAYVVQNDVLMGTLTVRENLAFSANLRLSRKEYSSADKKMRVDSVIQELGLKDCADTKIGTMFLRGISGGEKKRCSIGMELITSPSLMFLDEPTTGLDANTANSIMELLQKLSKKGKTVIFSIHQPRYSIFSQFDHLTLMNKGEIIYAGAANKAITYFEDLGYKCEPFNNPADFFLDVTNGTILPQIHNNKSEKCSSSEEMEENENPLAVIYRQSPYFLSVKDRLNQISDGLDPEVTKGDRVSYATPFYYQLMLVSGRTVRNILRNPQTSYAQLFLNIFFGILVGLIYYQIPHTLPEALQNRTGAFFFLVINMVFGNLSAVELFISERVLFIHENSSGFYRTSVYFLSKVFADLIPNRILPVFIFSAIPYFMMGLKPDVEAFFLYCLTMSMVSLSAVSLAFLVSASVGSFAMANILIAMPYVFMMVFGGFLVNLNSMLSWMSWLKWASIFRYGYNALAINELKGQVFISNYTSLRGDVYLDHQEIDHSTWGFWQNQVALTGIMCVCLILAYVQLCRINRWK</sequence>
<dbReference type="FunFam" id="3.40.50.300:FF:000622">
    <property type="entry name" value="ATP-binding cassette sub-family G member 2"/>
    <property type="match status" value="1"/>
</dbReference>
<gene>
    <name evidence="9" type="primary">LOC109062168</name>
</gene>
<evidence type="ECO:0000256" key="5">
    <source>
        <dbReference type="ARBA" id="ARBA00022989"/>
    </source>
</evidence>
<dbReference type="PANTHER" id="PTHR48041:SF49">
    <property type="entry name" value="ATP-BINDING CASSETTE TRANSPORTER SUB-FAMILY G MEMBER 2B-RELATED"/>
    <property type="match status" value="1"/>
</dbReference>
<keyword evidence="5 7" id="KW-1133">Transmembrane helix</keyword>
<dbReference type="GO" id="GO:0015562">
    <property type="term" value="F:efflux transmembrane transporter activity"/>
    <property type="evidence" value="ECO:0007669"/>
    <property type="project" value="UniProtKB-ARBA"/>
</dbReference>
<dbReference type="InterPro" id="IPR043926">
    <property type="entry name" value="ABCG_dom"/>
</dbReference>
<dbReference type="AlphaFoldDB" id="A0A9R0B8I9"/>
<dbReference type="Pfam" id="PF19055">
    <property type="entry name" value="ABC2_membrane_7"/>
    <property type="match status" value="1"/>
</dbReference>
<accession>A0A9R0B8I9</accession>
<keyword evidence="4 7" id="KW-0812">Transmembrane</keyword>
<evidence type="ECO:0000256" key="2">
    <source>
        <dbReference type="ARBA" id="ARBA00005814"/>
    </source>
</evidence>
<feature type="transmembrane region" description="Helical" evidence="7">
    <location>
        <begin position="389"/>
        <end position="409"/>
    </location>
</feature>
<dbReference type="PROSITE" id="PS50893">
    <property type="entry name" value="ABC_TRANSPORTER_2"/>
    <property type="match status" value="1"/>
</dbReference>